<keyword evidence="1" id="KW-0732">Signal</keyword>
<dbReference type="RefSeq" id="WP_118119633.1">
    <property type="nucleotide sequence ID" value="NZ_SGVY01000091.1"/>
</dbReference>
<organism evidence="2 3">
    <name type="scientific">Segatella hominis</name>
    <dbReference type="NCBI Taxonomy" id="2518605"/>
    <lineage>
        <taxon>Bacteria</taxon>
        <taxon>Pseudomonadati</taxon>
        <taxon>Bacteroidota</taxon>
        <taxon>Bacteroidia</taxon>
        <taxon>Bacteroidales</taxon>
        <taxon>Prevotellaceae</taxon>
        <taxon>Segatella</taxon>
    </lineage>
</organism>
<evidence type="ECO:0000256" key="1">
    <source>
        <dbReference type="SAM" id="SignalP"/>
    </source>
</evidence>
<evidence type="ECO:0008006" key="4">
    <source>
        <dbReference type="Google" id="ProtNLM"/>
    </source>
</evidence>
<sequence>MKKLLVVFFVALWAISANAQQKLSAQSQKLYDACWALRTAISAGNTSSLKSANAAFKACKAGDFSSLRVTSTKTKSLNGYFVWDEEFVDELIAGRDVRKFAQKYSDNRAVRGTGTNGLFTKTLVVAKKSSLKFSFPSRGLEELSVISEPGGKLTLRIYDKRAKKWYNDTEDVKRGRAARTRIIKLPQDVVSTLEVEVINCGNNDVSFVVISN</sequence>
<accession>A0A4Y8UN92</accession>
<reference evidence="2 3" key="1">
    <citation type="submission" date="2019-02" db="EMBL/GenBank/DDBJ databases">
        <title>Draft Genome Sequence of the Prevotella sp. BCRC 81118, Isolated from Human Feces.</title>
        <authorList>
            <person name="Huang C.-H."/>
        </authorList>
    </citation>
    <scope>NUCLEOTIDE SEQUENCE [LARGE SCALE GENOMIC DNA]</scope>
    <source>
        <strain evidence="2 3">BCRC 81118</strain>
    </source>
</reference>
<proteinExistence type="predicted"/>
<dbReference type="AlphaFoldDB" id="A0A4Y8UN92"/>
<evidence type="ECO:0000313" key="3">
    <source>
        <dbReference type="Proteomes" id="UP000297872"/>
    </source>
</evidence>
<comment type="caution">
    <text evidence="2">The sequence shown here is derived from an EMBL/GenBank/DDBJ whole genome shotgun (WGS) entry which is preliminary data.</text>
</comment>
<protein>
    <recommendedName>
        <fullName evidence="4">Glycosyl hydrolase family 98 putative carbohydrate-binding module domain-containing protein</fullName>
    </recommendedName>
</protein>
<feature type="signal peptide" evidence="1">
    <location>
        <begin position="1"/>
        <end position="19"/>
    </location>
</feature>
<keyword evidence="3" id="KW-1185">Reference proteome</keyword>
<dbReference type="GeneID" id="302996918"/>
<gene>
    <name evidence="2" type="ORF">EXN75_16820</name>
</gene>
<name>A0A4Y8UN92_9BACT</name>
<feature type="chain" id="PRO_5021311319" description="Glycosyl hydrolase family 98 putative carbohydrate-binding module domain-containing protein" evidence="1">
    <location>
        <begin position="20"/>
        <end position="212"/>
    </location>
</feature>
<dbReference type="Proteomes" id="UP000297872">
    <property type="component" value="Unassembled WGS sequence"/>
</dbReference>
<evidence type="ECO:0000313" key="2">
    <source>
        <dbReference type="EMBL" id="TFH69771.1"/>
    </source>
</evidence>
<dbReference type="EMBL" id="SGVY01000091">
    <property type="protein sequence ID" value="TFH69771.1"/>
    <property type="molecule type" value="Genomic_DNA"/>
</dbReference>
<dbReference type="OrthoDB" id="9960681at2"/>